<organism evidence="2 3">
    <name type="scientific">Colletotrichum kahawae</name>
    <name type="common">Coffee berry disease fungus</name>
    <dbReference type="NCBI Taxonomy" id="34407"/>
    <lineage>
        <taxon>Eukaryota</taxon>
        <taxon>Fungi</taxon>
        <taxon>Dikarya</taxon>
        <taxon>Ascomycota</taxon>
        <taxon>Pezizomycotina</taxon>
        <taxon>Sordariomycetes</taxon>
        <taxon>Hypocreomycetidae</taxon>
        <taxon>Glomerellales</taxon>
        <taxon>Glomerellaceae</taxon>
        <taxon>Colletotrichum</taxon>
        <taxon>Colletotrichum gloeosporioides species complex</taxon>
    </lineage>
</organism>
<name>A0AAD9YAY7_COLKA</name>
<sequence>MTSWASSGGASSHRPLSWIPNLGSLVFILNTPPRSRRHRGQSLKSTDDLPRSAAIGTWDPRVSTEQDAANAVLHAYSPTSNPPVPSRPQISAAVPPSCTHAESVPAPHDPLGGVTAMFRPRSVFLLATCHSIGVFQTSNCTAFGSKPILGIFS</sequence>
<dbReference type="Proteomes" id="UP001281614">
    <property type="component" value="Unassembled WGS sequence"/>
</dbReference>
<protein>
    <submittedName>
        <fullName evidence="2">Uncharacterized protein</fullName>
    </submittedName>
</protein>
<evidence type="ECO:0000256" key="1">
    <source>
        <dbReference type="SAM" id="MobiDB-lite"/>
    </source>
</evidence>
<gene>
    <name evidence="2" type="ORF">CKAH01_17747</name>
</gene>
<evidence type="ECO:0000313" key="3">
    <source>
        <dbReference type="Proteomes" id="UP001281614"/>
    </source>
</evidence>
<comment type="caution">
    <text evidence="2">The sequence shown here is derived from an EMBL/GenBank/DDBJ whole genome shotgun (WGS) entry which is preliminary data.</text>
</comment>
<evidence type="ECO:0000313" key="2">
    <source>
        <dbReference type="EMBL" id="KAK2752254.1"/>
    </source>
</evidence>
<dbReference type="EMBL" id="VYYT01000254">
    <property type="protein sequence ID" value="KAK2752254.1"/>
    <property type="molecule type" value="Genomic_DNA"/>
</dbReference>
<keyword evidence="3" id="KW-1185">Reference proteome</keyword>
<proteinExistence type="predicted"/>
<feature type="region of interest" description="Disordered" evidence="1">
    <location>
        <begin position="33"/>
        <end position="59"/>
    </location>
</feature>
<dbReference type="AlphaFoldDB" id="A0AAD9YAY7"/>
<reference evidence="2" key="1">
    <citation type="submission" date="2023-02" db="EMBL/GenBank/DDBJ databases">
        <title>Colletotrichum kahawae CIFC_Que2 genome sequencing and assembly.</title>
        <authorList>
            <person name="Baroncelli R."/>
        </authorList>
    </citation>
    <scope>NUCLEOTIDE SEQUENCE</scope>
    <source>
        <strain evidence="2">CIFC_Que2</strain>
    </source>
</reference>
<accession>A0AAD9YAY7</accession>
<feature type="region of interest" description="Disordered" evidence="1">
    <location>
        <begin position="76"/>
        <end position="103"/>
    </location>
</feature>